<gene>
    <name evidence="1" type="ORF">FXF47_05500</name>
</gene>
<protein>
    <submittedName>
        <fullName evidence="1">FeoB-associated Cys-rich membrane protein</fullName>
    </submittedName>
</protein>
<keyword evidence="2" id="KW-1185">Reference proteome</keyword>
<name>A0A5D0MDT9_9BACT</name>
<dbReference type="Pfam" id="PF12669">
    <property type="entry name" value="FeoB_associated"/>
    <property type="match status" value="1"/>
</dbReference>
<dbReference type="Proteomes" id="UP000324143">
    <property type="component" value="Unassembled WGS sequence"/>
</dbReference>
<reference evidence="1" key="1">
    <citation type="submission" date="2019-08" db="EMBL/GenBank/DDBJ databases">
        <title>Genomic characterization of a novel candidate phylum (ARYD3) from a high temperature, high salinity tertiary oil reservoir in north central Oklahoma, USA.</title>
        <authorList>
            <person name="Youssef N.H."/>
            <person name="Yadav A."/>
            <person name="Elshahed M.S."/>
        </authorList>
    </citation>
    <scope>NUCLEOTIDE SEQUENCE [LARGE SCALE GENOMIC DNA]</scope>
    <source>
        <strain evidence="1">ARYD3</strain>
    </source>
</reference>
<evidence type="ECO:0000313" key="1">
    <source>
        <dbReference type="EMBL" id="TYB31156.1"/>
    </source>
</evidence>
<dbReference type="EMBL" id="VSIX01000050">
    <property type="protein sequence ID" value="TYB31156.1"/>
    <property type="molecule type" value="Genomic_DNA"/>
</dbReference>
<organism evidence="1 2">
    <name type="scientific">Candidatus Mcinerneyibacterium aminivorans</name>
    <dbReference type="NCBI Taxonomy" id="2703815"/>
    <lineage>
        <taxon>Bacteria</taxon>
        <taxon>Candidatus Macinerneyibacteriota</taxon>
        <taxon>Candidatus Mcinerneyibacteria</taxon>
        <taxon>Candidatus Mcinerneyibacteriales</taxon>
        <taxon>Candidatus Mcinerneyibacteriaceae</taxon>
        <taxon>Candidatus Mcinerneyibacterium</taxon>
    </lineage>
</organism>
<proteinExistence type="predicted"/>
<accession>A0A5D0MDT9</accession>
<comment type="caution">
    <text evidence="1">The sequence shown here is derived from an EMBL/GenBank/DDBJ whole genome shotgun (WGS) entry which is preliminary data.</text>
</comment>
<evidence type="ECO:0000313" key="2">
    <source>
        <dbReference type="Proteomes" id="UP000324143"/>
    </source>
</evidence>
<dbReference type="AlphaFoldDB" id="A0A5D0MDT9"/>
<sequence>MINIILIIIGIVAGYYLFRKTFLKKPEDCEGCSGNCELCEIYQKDSEDKSNEHRTK</sequence>